<sequence>MFYSPRRFSAFVHKSIIFLIFGIQFTFCSPKVTGDGSDLVAFALLSSENTFYSHSFSLKGPENNGNTNQTIAPYFESGLYTITSLQNESKFPQRVTLYNFSIKDKNGNLIEVVSSFTGVLLRDLINIGGKFKPFDKGKDGRATVVILEGKDGFKAVVSYTELMRTTLGAEMLIAFEKNGALLDANSGSMAFVSKGDKNQGSRYVKYLSKITVTNEWLNQSGTGTTSSFSITGDIVTPLNYSLSDLQNVSSFQSIDFTGIGPISNSKHYISGKGVSLLEILSKVTLRNPNDLQSYYVILEATDKYRFTHSYSELSNTIVGSGSGTSATPGVIVITEFKKGLGGDYPNPPASPSNYTSCSGTNNTCDTEYIATISSEDTAPYGGDVSSGINLGPRKMSWLNTIIVKKAE</sequence>
<evidence type="ECO:0000259" key="1">
    <source>
        <dbReference type="Pfam" id="PF00174"/>
    </source>
</evidence>
<accession>A0A4R9J541</accession>
<comment type="caution">
    <text evidence="2">The sequence shown here is derived from an EMBL/GenBank/DDBJ whole genome shotgun (WGS) entry which is preliminary data.</text>
</comment>
<dbReference type="SUPFAM" id="SSF56524">
    <property type="entry name" value="Oxidoreductase molybdopterin-binding domain"/>
    <property type="match status" value="1"/>
</dbReference>
<dbReference type="Pfam" id="PF00174">
    <property type="entry name" value="Oxidored_molyb"/>
    <property type="match status" value="1"/>
</dbReference>
<feature type="domain" description="Oxidoreductase molybdopterin-binding" evidence="1">
    <location>
        <begin position="113"/>
        <end position="215"/>
    </location>
</feature>
<protein>
    <recommendedName>
        <fullName evidence="1">Oxidoreductase molybdopterin-binding domain-containing protein</fullName>
    </recommendedName>
</protein>
<reference evidence="2" key="1">
    <citation type="journal article" date="2019" name="PLoS Negl. Trop. Dis.">
        <title>Revisiting the worldwide diversity of Leptospira species in the environment.</title>
        <authorList>
            <person name="Vincent A.T."/>
            <person name="Schiettekatte O."/>
            <person name="Bourhy P."/>
            <person name="Veyrier F.J."/>
            <person name="Picardeau M."/>
        </authorList>
    </citation>
    <scope>NUCLEOTIDE SEQUENCE [LARGE SCALE GENOMIC DNA]</scope>
    <source>
        <strain evidence="2">201702692</strain>
    </source>
</reference>
<evidence type="ECO:0000313" key="3">
    <source>
        <dbReference type="Proteomes" id="UP000298125"/>
    </source>
</evidence>
<dbReference type="InterPro" id="IPR000572">
    <property type="entry name" value="OxRdtase_Mopterin-bd_dom"/>
</dbReference>
<dbReference type="EMBL" id="RQGA01000019">
    <property type="protein sequence ID" value="TGL33496.1"/>
    <property type="molecule type" value="Genomic_DNA"/>
</dbReference>
<dbReference type="Proteomes" id="UP000298125">
    <property type="component" value="Unassembled WGS sequence"/>
</dbReference>
<dbReference type="OrthoDB" id="482420at2"/>
<dbReference type="InterPro" id="IPR036374">
    <property type="entry name" value="OxRdtase_Mopterin-bd_sf"/>
</dbReference>
<gene>
    <name evidence="2" type="ORF">EHQ49_17865</name>
</gene>
<proteinExistence type="predicted"/>
<name>A0A4R9J541_9LEPT</name>
<evidence type="ECO:0000313" key="2">
    <source>
        <dbReference type="EMBL" id="TGL33496.1"/>
    </source>
</evidence>
<organism evidence="2 3">
    <name type="scientific">Leptospira perdikensis</name>
    <dbReference type="NCBI Taxonomy" id="2484948"/>
    <lineage>
        <taxon>Bacteria</taxon>
        <taxon>Pseudomonadati</taxon>
        <taxon>Spirochaetota</taxon>
        <taxon>Spirochaetia</taxon>
        <taxon>Leptospirales</taxon>
        <taxon>Leptospiraceae</taxon>
        <taxon>Leptospira</taxon>
    </lineage>
</organism>
<dbReference type="AlphaFoldDB" id="A0A4R9J541"/>
<dbReference type="RefSeq" id="WP_135581243.1">
    <property type="nucleotide sequence ID" value="NZ_RQGA01000019.1"/>
</dbReference>
<keyword evidence="3" id="KW-1185">Reference proteome</keyword>
<dbReference type="Gene3D" id="3.90.420.10">
    <property type="entry name" value="Oxidoreductase, molybdopterin-binding domain"/>
    <property type="match status" value="1"/>
</dbReference>